<evidence type="ECO:0000313" key="2">
    <source>
        <dbReference type="Proteomes" id="UP001183682"/>
    </source>
</evidence>
<proteinExistence type="predicted"/>
<gene>
    <name evidence="1" type="ORF">P7E30_05120</name>
</gene>
<dbReference type="Proteomes" id="UP001183682">
    <property type="component" value="Unassembled WGS sequence"/>
</dbReference>
<dbReference type="RefSeq" id="WP_010747516.1">
    <property type="nucleotide sequence ID" value="NZ_CAKODH010000009.1"/>
</dbReference>
<protein>
    <submittedName>
        <fullName evidence="1">Uncharacterized protein</fullName>
    </submittedName>
</protein>
<sequence length="105" mass="11710">MRFLDEVTFEKDGLGSHYDPDLGEWVESAPIRTTANVNVTDVGTDRSMAIFGDIRQGAKVIRTMPLFVVPEYDRILYEGKTYKDVTTRTPALRNSIIVQEVASGG</sequence>
<comment type="caution">
    <text evidence="1">The sequence shown here is derived from an EMBL/GenBank/DDBJ whole genome shotgun (WGS) entry which is preliminary data.</text>
</comment>
<organism evidence="1 2">
    <name type="scientific">Enterococcus gallinarum</name>
    <dbReference type="NCBI Taxonomy" id="1353"/>
    <lineage>
        <taxon>Bacteria</taxon>
        <taxon>Bacillati</taxon>
        <taxon>Bacillota</taxon>
        <taxon>Bacilli</taxon>
        <taxon>Lactobacillales</taxon>
        <taxon>Enterococcaceae</taxon>
        <taxon>Enterococcus</taxon>
    </lineage>
</organism>
<name>A0AAE4HQB5_ENTGA</name>
<dbReference type="AlphaFoldDB" id="A0AAE4HQB5"/>
<dbReference type="EMBL" id="JARPZN010000002">
    <property type="protein sequence ID" value="MDT2689595.1"/>
    <property type="molecule type" value="Genomic_DNA"/>
</dbReference>
<accession>A0AAE4HQB5</accession>
<reference evidence="1" key="1">
    <citation type="submission" date="2023-03" db="EMBL/GenBank/DDBJ databases">
        <authorList>
            <person name="Shen W."/>
            <person name="Cai J."/>
        </authorList>
    </citation>
    <scope>NUCLEOTIDE SEQUENCE</scope>
    <source>
        <strain evidence="1">K69-2</strain>
    </source>
</reference>
<evidence type="ECO:0000313" key="1">
    <source>
        <dbReference type="EMBL" id="MDT2689595.1"/>
    </source>
</evidence>